<evidence type="ECO:0000256" key="1">
    <source>
        <dbReference type="SAM" id="MobiDB-lite"/>
    </source>
</evidence>
<keyword evidence="4" id="KW-1185">Reference proteome</keyword>
<feature type="signal peptide" evidence="2">
    <location>
        <begin position="1"/>
        <end position="23"/>
    </location>
</feature>
<gene>
    <name evidence="3" type="ordered locus">Hhal_2075</name>
</gene>
<evidence type="ECO:0000256" key="2">
    <source>
        <dbReference type="SAM" id="SignalP"/>
    </source>
</evidence>
<dbReference type="KEGG" id="hha:Hhal_2075"/>
<dbReference type="eggNOG" id="ENOG5032XFU">
    <property type="taxonomic scope" value="Bacteria"/>
</dbReference>
<protein>
    <submittedName>
        <fullName evidence="3">Uncharacterized protein</fullName>
    </submittedName>
</protein>
<dbReference type="AlphaFoldDB" id="A1WYS7"/>
<evidence type="ECO:0000313" key="4">
    <source>
        <dbReference type="Proteomes" id="UP000000647"/>
    </source>
</evidence>
<dbReference type="EMBL" id="CP000544">
    <property type="protein sequence ID" value="ABM62839.1"/>
    <property type="molecule type" value="Genomic_DNA"/>
</dbReference>
<evidence type="ECO:0000313" key="3">
    <source>
        <dbReference type="EMBL" id="ABM62839.1"/>
    </source>
</evidence>
<reference evidence="3 4" key="2">
    <citation type="journal article" date="2013" name="Stand. Genomic Sci.">
        <title>Complete genome sequence of Halorhodospira halophila SL1.</title>
        <authorList>
            <person name="Challacombe J.F."/>
            <person name="Majid S."/>
            <person name="Deole R."/>
            <person name="Brettin T.S."/>
            <person name="Bruce D."/>
            <person name="Delano S.F."/>
            <person name="Detter J.C."/>
            <person name="Gleasner C.D."/>
            <person name="Han C.S."/>
            <person name="Misra M."/>
            <person name="Reitenga K.G."/>
            <person name="Mikhailova N."/>
            <person name="Woyke T."/>
            <person name="Pitluck S."/>
            <person name="Nolan M."/>
            <person name="Land M.L."/>
            <person name="Saunders E."/>
            <person name="Tapia R."/>
            <person name="Lapidus A."/>
            <person name="Ivanova N."/>
            <person name="Hoff W.D."/>
        </authorList>
    </citation>
    <scope>NUCLEOTIDE SEQUENCE [LARGE SCALE GENOMIC DNA]</scope>
    <source>
        <strain evidence="4">DSM 244 / SL1</strain>
    </source>
</reference>
<dbReference type="RefSeq" id="WP_011814861.1">
    <property type="nucleotide sequence ID" value="NC_008789.1"/>
</dbReference>
<feature type="region of interest" description="Disordered" evidence="1">
    <location>
        <begin position="147"/>
        <end position="192"/>
    </location>
</feature>
<feature type="compositionally biased region" description="Gly residues" evidence="1">
    <location>
        <begin position="176"/>
        <end position="192"/>
    </location>
</feature>
<proteinExistence type="predicted"/>
<dbReference type="Proteomes" id="UP000000647">
    <property type="component" value="Chromosome"/>
</dbReference>
<reference evidence="4" key="1">
    <citation type="submission" date="2006-12" db="EMBL/GenBank/DDBJ databases">
        <title>Complete sequence of Halorhodospira halophila SL1.</title>
        <authorList>
            <consortium name="US DOE Joint Genome Institute"/>
            <person name="Copeland A."/>
            <person name="Lucas S."/>
            <person name="Lapidus A."/>
            <person name="Barry K."/>
            <person name="Detter J.C."/>
            <person name="Glavina del Rio T."/>
            <person name="Hammon N."/>
            <person name="Israni S."/>
            <person name="Dalin E."/>
            <person name="Tice H."/>
            <person name="Pitluck S."/>
            <person name="Saunders E."/>
            <person name="Brettin T."/>
            <person name="Bruce D."/>
            <person name="Han C."/>
            <person name="Tapia R."/>
            <person name="Schmutz J."/>
            <person name="Larimer F."/>
            <person name="Land M."/>
            <person name="Hauser L."/>
            <person name="Kyrpides N."/>
            <person name="Mikhailova N."/>
            <person name="Hoff W."/>
            <person name="Richardson P."/>
        </authorList>
    </citation>
    <scope>NUCLEOTIDE SEQUENCE [LARGE SCALE GENOMIC DNA]</scope>
    <source>
        <strain evidence="4">DSM 244 / SL1</strain>
    </source>
</reference>
<dbReference type="OrthoDB" id="5797332at2"/>
<accession>A1WYS7</accession>
<keyword evidence="2" id="KW-0732">Signal</keyword>
<dbReference type="HOGENOM" id="CLU_1413408_0_0_6"/>
<organism evidence="3 4">
    <name type="scientific">Halorhodospira halophila (strain DSM 244 / SL1)</name>
    <name type="common">Ectothiorhodospira halophila (strain DSM 244 / SL1)</name>
    <dbReference type="NCBI Taxonomy" id="349124"/>
    <lineage>
        <taxon>Bacteria</taxon>
        <taxon>Pseudomonadati</taxon>
        <taxon>Pseudomonadota</taxon>
        <taxon>Gammaproteobacteria</taxon>
        <taxon>Chromatiales</taxon>
        <taxon>Ectothiorhodospiraceae</taxon>
        <taxon>Halorhodospira</taxon>
    </lineage>
</organism>
<name>A1WYS7_HALHL</name>
<sequence length="192" mass="19975">MRCLRAAVAACVMLAATAGASNASEPDQVEYRTGLDVLEFFLSASQPMDNERAQALFGAAVASNMRVPPEHLGVAFHDRRTGGALDPQEVRELIGPVRQDGARQLIHSVSALFAGYMPMAPDQLELLLDAAFVASLRRPPPHIDVEFYDRRHGPTGLGGGVSGRVPDDGAGATEPGPGGGPGVGGGLVPGLR</sequence>
<feature type="chain" id="PRO_5002640924" evidence="2">
    <location>
        <begin position="24"/>
        <end position="192"/>
    </location>
</feature>